<evidence type="ECO:0000259" key="6">
    <source>
        <dbReference type="PROSITE" id="PS50835"/>
    </source>
</evidence>
<dbReference type="Pfam" id="PF13927">
    <property type="entry name" value="Ig_3"/>
    <property type="match status" value="1"/>
</dbReference>
<dbReference type="InterPro" id="IPR051170">
    <property type="entry name" value="Neural/epithelial_adhesion"/>
</dbReference>
<keyword evidence="8" id="KW-1185">Reference proteome</keyword>
<dbReference type="InterPro" id="IPR003598">
    <property type="entry name" value="Ig_sub2"/>
</dbReference>
<evidence type="ECO:0000256" key="1">
    <source>
        <dbReference type="ARBA" id="ARBA00022729"/>
    </source>
</evidence>
<dbReference type="GO" id="GO:0043005">
    <property type="term" value="C:neuron projection"/>
    <property type="evidence" value="ECO:0007669"/>
    <property type="project" value="TreeGrafter"/>
</dbReference>
<comment type="caution">
    <text evidence="7">The sequence shown here is derived from an EMBL/GenBank/DDBJ whole genome shotgun (WGS) entry which is preliminary data.</text>
</comment>
<organism evidence="7 8">
    <name type="scientific">Dreissena polymorpha</name>
    <name type="common">Zebra mussel</name>
    <name type="synonym">Mytilus polymorpha</name>
    <dbReference type="NCBI Taxonomy" id="45954"/>
    <lineage>
        <taxon>Eukaryota</taxon>
        <taxon>Metazoa</taxon>
        <taxon>Spiralia</taxon>
        <taxon>Lophotrochozoa</taxon>
        <taxon>Mollusca</taxon>
        <taxon>Bivalvia</taxon>
        <taxon>Autobranchia</taxon>
        <taxon>Heteroconchia</taxon>
        <taxon>Euheterodonta</taxon>
        <taxon>Imparidentia</taxon>
        <taxon>Neoheterodontei</taxon>
        <taxon>Myida</taxon>
        <taxon>Dreissenoidea</taxon>
        <taxon>Dreissenidae</taxon>
        <taxon>Dreissena</taxon>
    </lineage>
</organism>
<proteinExistence type="predicted"/>
<dbReference type="PROSITE" id="PS50835">
    <property type="entry name" value="IG_LIKE"/>
    <property type="match status" value="1"/>
</dbReference>
<reference evidence="7" key="2">
    <citation type="submission" date="2020-11" db="EMBL/GenBank/DDBJ databases">
        <authorList>
            <person name="McCartney M.A."/>
            <person name="Auch B."/>
            <person name="Kono T."/>
            <person name="Mallez S."/>
            <person name="Becker A."/>
            <person name="Gohl D.M."/>
            <person name="Silverstein K.A.T."/>
            <person name="Koren S."/>
            <person name="Bechman K.B."/>
            <person name="Herman A."/>
            <person name="Abrahante J.E."/>
            <person name="Garbe J."/>
        </authorList>
    </citation>
    <scope>NUCLEOTIDE SEQUENCE</scope>
    <source>
        <strain evidence="7">Duluth1</strain>
        <tissue evidence="7">Whole animal</tissue>
    </source>
</reference>
<evidence type="ECO:0000256" key="3">
    <source>
        <dbReference type="ARBA" id="ARBA00023157"/>
    </source>
</evidence>
<feature type="transmembrane region" description="Helical" evidence="5">
    <location>
        <begin position="198"/>
        <end position="221"/>
    </location>
</feature>
<dbReference type="OrthoDB" id="6146423at2759"/>
<dbReference type="PANTHER" id="PTHR12231">
    <property type="entry name" value="CTX-RELATED TYPE I TRANSMEMBRANE PROTEIN"/>
    <property type="match status" value="1"/>
</dbReference>
<gene>
    <name evidence="7" type="ORF">DPMN_101349</name>
</gene>
<dbReference type="SUPFAM" id="SSF48726">
    <property type="entry name" value="Immunoglobulin"/>
    <property type="match status" value="2"/>
</dbReference>
<keyword evidence="5" id="KW-0472">Membrane</keyword>
<evidence type="ECO:0000313" key="8">
    <source>
        <dbReference type="Proteomes" id="UP000828390"/>
    </source>
</evidence>
<reference evidence="7" key="1">
    <citation type="journal article" date="2019" name="bioRxiv">
        <title>The Genome of the Zebra Mussel, Dreissena polymorpha: A Resource for Invasive Species Research.</title>
        <authorList>
            <person name="McCartney M.A."/>
            <person name="Auch B."/>
            <person name="Kono T."/>
            <person name="Mallez S."/>
            <person name="Zhang Y."/>
            <person name="Obille A."/>
            <person name="Becker A."/>
            <person name="Abrahante J.E."/>
            <person name="Garbe J."/>
            <person name="Badalamenti J.P."/>
            <person name="Herman A."/>
            <person name="Mangelson H."/>
            <person name="Liachko I."/>
            <person name="Sullivan S."/>
            <person name="Sone E.D."/>
            <person name="Koren S."/>
            <person name="Silverstein K.A.T."/>
            <person name="Beckman K.B."/>
            <person name="Gohl D.M."/>
        </authorList>
    </citation>
    <scope>NUCLEOTIDE SEQUENCE</scope>
    <source>
        <strain evidence="7">Duluth1</strain>
        <tissue evidence="7">Whole animal</tissue>
    </source>
</reference>
<dbReference type="InterPro" id="IPR003599">
    <property type="entry name" value="Ig_sub"/>
</dbReference>
<dbReference type="SMART" id="SM00408">
    <property type="entry name" value="IGc2"/>
    <property type="match status" value="2"/>
</dbReference>
<evidence type="ECO:0000256" key="4">
    <source>
        <dbReference type="ARBA" id="ARBA00023319"/>
    </source>
</evidence>
<dbReference type="InterPro" id="IPR036179">
    <property type="entry name" value="Ig-like_dom_sf"/>
</dbReference>
<feature type="domain" description="Ig-like" evidence="6">
    <location>
        <begin position="13"/>
        <end position="80"/>
    </location>
</feature>
<dbReference type="SMART" id="SM00409">
    <property type="entry name" value="IG"/>
    <property type="match status" value="2"/>
</dbReference>
<sequence length="261" mass="28499">MVINVKYLKFFNGTTTELECNCSGNPMPTYRWEQNGIELLNQNRIVLNGDTSDKGTYTCVAENVMAPTYGPILPGQSNMSLDINVLYEPSEPKFIINGAQVDNGIFTALRGSNVLIECQSHGNPTPSVYVGHASALQIGGRQLVKNIQDADTGVYRCVAENVMTPSFGPNKTGQSENSILINIKDEVMKSASPSLIGVLLPLLGAGVSLLLFLVTAAAIVWRCRMRYRGKQDETVENPMYISADDIIIDEIVTQKDDTVSM</sequence>
<name>A0A9D4R9M7_DREPO</name>
<dbReference type="Gene3D" id="2.60.40.10">
    <property type="entry name" value="Immunoglobulins"/>
    <property type="match status" value="2"/>
</dbReference>
<protein>
    <recommendedName>
        <fullName evidence="6">Ig-like domain-containing protein</fullName>
    </recommendedName>
</protein>
<evidence type="ECO:0000313" key="7">
    <source>
        <dbReference type="EMBL" id="KAH3858722.1"/>
    </source>
</evidence>
<dbReference type="PANTHER" id="PTHR12231:SF253">
    <property type="entry name" value="DPR-INTERACTING PROTEIN ETA, ISOFORM B-RELATED"/>
    <property type="match status" value="1"/>
</dbReference>
<evidence type="ECO:0000256" key="2">
    <source>
        <dbReference type="ARBA" id="ARBA00022737"/>
    </source>
</evidence>
<dbReference type="EMBL" id="JAIWYP010000003">
    <property type="protein sequence ID" value="KAH3858722.1"/>
    <property type="molecule type" value="Genomic_DNA"/>
</dbReference>
<keyword evidence="1" id="KW-0732">Signal</keyword>
<evidence type="ECO:0000256" key="5">
    <source>
        <dbReference type="SAM" id="Phobius"/>
    </source>
</evidence>
<keyword evidence="2" id="KW-0677">Repeat</keyword>
<keyword evidence="3" id="KW-1015">Disulfide bond</keyword>
<keyword evidence="4" id="KW-0393">Immunoglobulin domain</keyword>
<keyword evidence="5" id="KW-0812">Transmembrane</keyword>
<dbReference type="InterPro" id="IPR013783">
    <property type="entry name" value="Ig-like_fold"/>
</dbReference>
<dbReference type="InterPro" id="IPR007110">
    <property type="entry name" value="Ig-like_dom"/>
</dbReference>
<dbReference type="Proteomes" id="UP000828390">
    <property type="component" value="Unassembled WGS sequence"/>
</dbReference>
<keyword evidence="5" id="KW-1133">Transmembrane helix</keyword>
<accession>A0A9D4R9M7</accession>
<dbReference type="AlphaFoldDB" id="A0A9D4R9M7"/>